<gene>
    <name evidence="2" type="ORF">RJ639_029852</name>
</gene>
<dbReference type="InterPro" id="IPR036408">
    <property type="entry name" value="PSI_PsaA/B_sf"/>
</dbReference>
<sequence>METNFLQVSEIFMLKIPIPIVIYLILPKEPELFHPQTQSLWLTVMAHHHLAIAFIFLVADHMYRTNFGIGHNMKDF</sequence>
<keyword evidence="1" id="KW-0812">Transmembrane</keyword>
<dbReference type="PANTHER" id="PTHR30128:SF19">
    <property type="entry name" value="PHOTOSYSTEM I P700 CHLOROPHYLL A APOPROTEIN A1-RELATED"/>
    <property type="match status" value="1"/>
</dbReference>
<dbReference type="Gene3D" id="1.20.1130.10">
    <property type="entry name" value="Photosystem I PsaA/PsaB"/>
    <property type="match status" value="1"/>
</dbReference>
<evidence type="ECO:0000256" key="1">
    <source>
        <dbReference type="SAM" id="Phobius"/>
    </source>
</evidence>
<dbReference type="SUPFAM" id="SSF81558">
    <property type="entry name" value="Photosystem I subunits PsaA/PsaB"/>
    <property type="match status" value="1"/>
</dbReference>
<dbReference type="GO" id="GO:0009535">
    <property type="term" value="C:chloroplast thylakoid membrane"/>
    <property type="evidence" value="ECO:0007669"/>
    <property type="project" value="TreeGrafter"/>
</dbReference>
<keyword evidence="1" id="KW-0472">Membrane</keyword>
<organism evidence="2 3">
    <name type="scientific">Escallonia herrerae</name>
    <dbReference type="NCBI Taxonomy" id="1293975"/>
    <lineage>
        <taxon>Eukaryota</taxon>
        <taxon>Viridiplantae</taxon>
        <taxon>Streptophyta</taxon>
        <taxon>Embryophyta</taxon>
        <taxon>Tracheophyta</taxon>
        <taxon>Spermatophyta</taxon>
        <taxon>Magnoliopsida</taxon>
        <taxon>eudicotyledons</taxon>
        <taxon>Gunneridae</taxon>
        <taxon>Pentapetalae</taxon>
        <taxon>asterids</taxon>
        <taxon>campanulids</taxon>
        <taxon>Escalloniales</taxon>
        <taxon>Escalloniaceae</taxon>
        <taxon>Escallonia</taxon>
    </lineage>
</organism>
<dbReference type="AlphaFoldDB" id="A0AA89BCJ1"/>
<feature type="transmembrane region" description="Helical" evidence="1">
    <location>
        <begin position="38"/>
        <end position="59"/>
    </location>
</feature>
<dbReference type="EMBL" id="JAVXUP010000100">
    <property type="protein sequence ID" value="KAK3038264.1"/>
    <property type="molecule type" value="Genomic_DNA"/>
</dbReference>
<comment type="caution">
    <text evidence="2">The sequence shown here is derived from an EMBL/GenBank/DDBJ whole genome shotgun (WGS) entry which is preliminary data.</text>
</comment>
<feature type="transmembrane region" description="Helical" evidence="1">
    <location>
        <begin position="6"/>
        <end position="26"/>
    </location>
</feature>
<name>A0AA89BCJ1_9ASTE</name>
<proteinExistence type="predicted"/>
<dbReference type="GO" id="GO:0015979">
    <property type="term" value="P:photosynthesis"/>
    <property type="evidence" value="ECO:0007669"/>
    <property type="project" value="InterPro"/>
</dbReference>
<dbReference type="InterPro" id="IPR001280">
    <property type="entry name" value="PSI_PsaA/B"/>
</dbReference>
<evidence type="ECO:0000313" key="2">
    <source>
        <dbReference type="EMBL" id="KAK3038264.1"/>
    </source>
</evidence>
<evidence type="ECO:0000313" key="3">
    <source>
        <dbReference type="Proteomes" id="UP001188597"/>
    </source>
</evidence>
<dbReference type="Pfam" id="PF00223">
    <property type="entry name" value="PsaA_PsaB"/>
    <property type="match status" value="1"/>
</dbReference>
<protein>
    <submittedName>
        <fullName evidence="2">Uncharacterized protein</fullName>
    </submittedName>
</protein>
<keyword evidence="3" id="KW-1185">Reference proteome</keyword>
<dbReference type="Proteomes" id="UP001188597">
    <property type="component" value="Unassembled WGS sequence"/>
</dbReference>
<keyword evidence="1" id="KW-1133">Transmembrane helix</keyword>
<accession>A0AA89BCJ1</accession>
<dbReference type="PANTHER" id="PTHR30128">
    <property type="entry name" value="OUTER MEMBRANE PROTEIN, OMPA-RELATED"/>
    <property type="match status" value="1"/>
</dbReference>
<reference evidence="2" key="1">
    <citation type="submission" date="2022-12" db="EMBL/GenBank/DDBJ databases">
        <title>Draft genome assemblies for two species of Escallonia (Escalloniales).</title>
        <authorList>
            <person name="Chanderbali A."/>
            <person name="Dervinis C."/>
            <person name="Anghel I."/>
            <person name="Soltis D."/>
            <person name="Soltis P."/>
            <person name="Zapata F."/>
        </authorList>
    </citation>
    <scope>NUCLEOTIDE SEQUENCE</scope>
    <source>
        <strain evidence="2">UCBG64.0493</strain>
        <tissue evidence="2">Leaf</tissue>
    </source>
</reference>